<evidence type="ECO:0000313" key="2">
    <source>
        <dbReference type="Proteomes" id="UP000478052"/>
    </source>
</evidence>
<reference evidence="1 2" key="1">
    <citation type="submission" date="2019-08" db="EMBL/GenBank/DDBJ databases">
        <title>Whole genome of Aphis craccivora.</title>
        <authorList>
            <person name="Voronova N.V."/>
            <person name="Shulinski R.S."/>
            <person name="Bandarenka Y.V."/>
            <person name="Zhorov D.G."/>
            <person name="Warner D."/>
        </authorList>
    </citation>
    <scope>NUCLEOTIDE SEQUENCE [LARGE SCALE GENOMIC DNA]</scope>
    <source>
        <strain evidence="1">180601</strain>
        <tissue evidence="1">Whole Body</tissue>
    </source>
</reference>
<dbReference type="Proteomes" id="UP000478052">
    <property type="component" value="Unassembled WGS sequence"/>
</dbReference>
<proteinExistence type="predicted"/>
<name>A0A6G0YCY9_APHCR</name>
<evidence type="ECO:0000313" key="1">
    <source>
        <dbReference type="EMBL" id="KAF0753572.1"/>
    </source>
</evidence>
<dbReference type="AlphaFoldDB" id="A0A6G0YCY9"/>
<keyword evidence="2" id="KW-1185">Reference proteome</keyword>
<comment type="caution">
    <text evidence="1">The sequence shown here is derived from an EMBL/GenBank/DDBJ whole genome shotgun (WGS) entry which is preliminary data.</text>
</comment>
<dbReference type="OrthoDB" id="7700353at2759"/>
<sequence>MVSDSQASILAIVSNPFLSKCSPIILKIYSLLVSLKIRSFSIYFLWAPGYIGINGNEHVDS</sequence>
<protein>
    <submittedName>
        <fullName evidence="1">RNase H domain-containing protein</fullName>
    </submittedName>
</protein>
<accession>A0A6G0YCY9</accession>
<organism evidence="1 2">
    <name type="scientific">Aphis craccivora</name>
    <name type="common">Cowpea aphid</name>
    <dbReference type="NCBI Taxonomy" id="307492"/>
    <lineage>
        <taxon>Eukaryota</taxon>
        <taxon>Metazoa</taxon>
        <taxon>Ecdysozoa</taxon>
        <taxon>Arthropoda</taxon>
        <taxon>Hexapoda</taxon>
        <taxon>Insecta</taxon>
        <taxon>Pterygota</taxon>
        <taxon>Neoptera</taxon>
        <taxon>Paraneoptera</taxon>
        <taxon>Hemiptera</taxon>
        <taxon>Sternorrhyncha</taxon>
        <taxon>Aphidomorpha</taxon>
        <taxon>Aphidoidea</taxon>
        <taxon>Aphididae</taxon>
        <taxon>Aphidini</taxon>
        <taxon>Aphis</taxon>
        <taxon>Aphis</taxon>
    </lineage>
</organism>
<dbReference type="EMBL" id="VUJU01004693">
    <property type="protein sequence ID" value="KAF0753572.1"/>
    <property type="molecule type" value="Genomic_DNA"/>
</dbReference>
<gene>
    <name evidence="1" type="ORF">FWK35_00025605</name>
</gene>